<keyword evidence="3" id="KW-0863">Zinc-finger</keyword>
<dbReference type="Pfam" id="PF05699">
    <property type="entry name" value="Dimer_Tnp_hAT"/>
    <property type="match status" value="1"/>
</dbReference>
<sequence>MESVHHNIGTGLFEEIYPLSLPEGDEVEIKLQRYLSEPPEPKETDILIFWKSQGTVFPTLANMACKYLAIAATSSPSEQVFFACRKIVKYQRSTLSSMHVEKLACVKDWGRIFGPTYSFD</sequence>
<evidence type="ECO:0000256" key="3">
    <source>
        <dbReference type="ARBA" id="ARBA00022771"/>
    </source>
</evidence>
<gene>
    <name evidence="7" type="ORF">O181_126235</name>
</gene>
<dbReference type="GO" id="GO:0008270">
    <property type="term" value="F:zinc ion binding"/>
    <property type="evidence" value="ECO:0007669"/>
    <property type="project" value="UniProtKB-KW"/>
</dbReference>
<keyword evidence="2" id="KW-0479">Metal-binding</keyword>
<evidence type="ECO:0000313" key="7">
    <source>
        <dbReference type="EMBL" id="MBW0586520.1"/>
    </source>
</evidence>
<dbReference type="InterPro" id="IPR012337">
    <property type="entry name" value="RNaseH-like_sf"/>
</dbReference>
<dbReference type="SUPFAM" id="SSF53098">
    <property type="entry name" value="Ribonuclease H-like"/>
    <property type="match status" value="1"/>
</dbReference>
<dbReference type="OrthoDB" id="10057873at2759"/>
<comment type="caution">
    <text evidence="7">The sequence shown here is derived from an EMBL/GenBank/DDBJ whole genome shotgun (WGS) entry which is preliminary data.</text>
</comment>
<keyword evidence="4" id="KW-0862">Zinc</keyword>
<keyword evidence="8" id="KW-1185">Reference proteome</keyword>
<comment type="subcellular location">
    <subcellularLocation>
        <location evidence="1">Nucleus</location>
    </subcellularLocation>
</comment>
<dbReference type="InterPro" id="IPR052035">
    <property type="entry name" value="ZnF_BED_domain_contain"/>
</dbReference>
<evidence type="ECO:0000256" key="4">
    <source>
        <dbReference type="ARBA" id="ARBA00022833"/>
    </source>
</evidence>
<dbReference type="EMBL" id="AVOT02124100">
    <property type="protein sequence ID" value="MBW0586520.1"/>
    <property type="molecule type" value="Genomic_DNA"/>
</dbReference>
<dbReference type="InterPro" id="IPR008906">
    <property type="entry name" value="HATC_C_dom"/>
</dbReference>
<evidence type="ECO:0000256" key="1">
    <source>
        <dbReference type="ARBA" id="ARBA00004123"/>
    </source>
</evidence>
<evidence type="ECO:0000259" key="6">
    <source>
        <dbReference type="Pfam" id="PF05699"/>
    </source>
</evidence>
<dbReference type="GO" id="GO:0046983">
    <property type="term" value="F:protein dimerization activity"/>
    <property type="evidence" value="ECO:0007669"/>
    <property type="project" value="InterPro"/>
</dbReference>
<dbReference type="PANTHER" id="PTHR46481">
    <property type="entry name" value="ZINC FINGER BED DOMAIN-CONTAINING PROTEIN 4"/>
    <property type="match status" value="1"/>
</dbReference>
<evidence type="ECO:0000256" key="2">
    <source>
        <dbReference type="ARBA" id="ARBA00022723"/>
    </source>
</evidence>
<name>A0A9Q3Q6V6_9BASI</name>
<dbReference type="PANTHER" id="PTHR46481:SF10">
    <property type="entry name" value="ZINC FINGER BED DOMAIN-CONTAINING PROTEIN 39"/>
    <property type="match status" value="1"/>
</dbReference>
<organism evidence="7 8">
    <name type="scientific">Austropuccinia psidii MF-1</name>
    <dbReference type="NCBI Taxonomy" id="1389203"/>
    <lineage>
        <taxon>Eukaryota</taxon>
        <taxon>Fungi</taxon>
        <taxon>Dikarya</taxon>
        <taxon>Basidiomycota</taxon>
        <taxon>Pucciniomycotina</taxon>
        <taxon>Pucciniomycetes</taxon>
        <taxon>Pucciniales</taxon>
        <taxon>Sphaerophragmiaceae</taxon>
        <taxon>Austropuccinia</taxon>
    </lineage>
</organism>
<keyword evidence="5" id="KW-0539">Nucleus</keyword>
<proteinExistence type="predicted"/>
<dbReference type="AlphaFoldDB" id="A0A9Q3Q6V6"/>
<reference evidence="7" key="1">
    <citation type="submission" date="2021-03" db="EMBL/GenBank/DDBJ databases">
        <title>Draft genome sequence of rust myrtle Austropuccinia psidii MF-1, a brazilian biotype.</title>
        <authorList>
            <person name="Quecine M.C."/>
            <person name="Pachon D.M.R."/>
            <person name="Bonatelli M.L."/>
            <person name="Correr F.H."/>
            <person name="Franceschini L.M."/>
            <person name="Leite T.F."/>
            <person name="Margarido G.R.A."/>
            <person name="Almeida C.A."/>
            <person name="Ferrarezi J.A."/>
            <person name="Labate C.A."/>
        </authorList>
    </citation>
    <scope>NUCLEOTIDE SEQUENCE</scope>
    <source>
        <strain evidence="7">MF-1</strain>
    </source>
</reference>
<protein>
    <recommendedName>
        <fullName evidence="6">HAT C-terminal dimerisation domain-containing protein</fullName>
    </recommendedName>
</protein>
<evidence type="ECO:0000256" key="5">
    <source>
        <dbReference type="ARBA" id="ARBA00023242"/>
    </source>
</evidence>
<feature type="domain" description="HAT C-terminal dimerisation" evidence="6">
    <location>
        <begin position="31"/>
        <end position="109"/>
    </location>
</feature>
<evidence type="ECO:0000313" key="8">
    <source>
        <dbReference type="Proteomes" id="UP000765509"/>
    </source>
</evidence>
<accession>A0A9Q3Q6V6</accession>
<dbReference type="Proteomes" id="UP000765509">
    <property type="component" value="Unassembled WGS sequence"/>
</dbReference>
<dbReference type="GO" id="GO:0005634">
    <property type="term" value="C:nucleus"/>
    <property type="evidence" value="ECO:0007669"/>
    <property type="project" value="UniProtKB-SubCell"/>
</dbReference>